<evidence type="ECO:0000313" key="7">
    <source>
        <dbReference type="EMBL" id="KAK2721874.1"/>
    </source>
</evidence>
<evidence type="ECO:0000256" key="5">
    <source>
        <dbReference type="SAM" id="Phobius"/>
    </source>
</evidence>
<keyword evidence="5" id="KW-1133">Transmembrane helix</keyword>
<keyword evidence="8" id="KW-1185">Reference proteome</keyword>
<dbReference type="InterPro" id="IPR033906">
    <property type="entry name" value="Lipase_N"/>
</dbReference>
<dbReference type="Gene3D" id="3.40.50.1820">
    <property type="entry name" value="alpha/beta hydrolase"/>
    <property type="match status" value="1"/>
</dbReference>
<dbReference type="AlphaFoldDB" id="A0AA88LD42"/>
<dbReference type="EMBL" id="JAVRJZ010000006">
    <property type="protein sequence ID" value="KAK2721874.1"/>
    <property type="molecule type" value="Genomic_DNA"/>
</dbReference>
<dbReference type="CDD" id="cd00707">
    <property type="entry name" value="Pancreat_lipase_like"/>
    <property type="match status" value="1"/>
</dbReference>
<evidence type="ECO:0000256" key="3">
    <source>
        <dbReference type="ARBA" id="ARBA00022525"/>
    </source>
</evidence>
<comment type="caution">
    <text evidence="7">The sequence shown here is derived from an EMBL/GenBank/DDBJ whole genome shotgun (WGS) entry which is preliminary data.</text>
</comment>
<dbReference type="Pfam" id="PF00151">
    <property type="entry name" value="Lipase"/>
    <property type="match status" value="1"/>
</dbReference>
<dbReference type="InterPro" id="IPR000734">
    <property type="entry name" value="TAG_lipase"/>
</dbReference>
<reference evidence="7" key="1">
    <citation type="submission" date="2023-07" db="EMBL/GenBank/DDBJ databases">
        <title>Chromosome-level genome assembly of Artemia franciscana.</title>
        <authorList>
            <person name="Jo E."/>
        </authorList>
    </citation>
    <scope>NUCLEOTIDE SEQUENCE</scope>
    <source>
        <tissue evidence="7">Whole body</tissue>
    </source>
</reference>
<dbReference type="GO" id="GO:0016298">
    <property type="term" value="F:lipase activity"/>
    <property type="evidence" value="ECO:0007669"/>
    <property type="project" value="InterPro"/>
</dbReference>
<dbReference type="PRINTS" id="PR00821">
    <property type="entry name" value="TAGLIPASE"/>
</dbReference>
<protein>
    <recommendedName>
        <fullName evidence="6">Lipase domain-containing protein</fullName>
    </recommendedName>
</protein>
<dbReference type="GO" id="GO:0016042">
    <property type="term" value="P:lipid catabolic process"/>
    <property type="evidence" value="ECO:0007669"/>
    <property type="project" value="TreeGrafter"/>
</dbReference>
<dbReference type="GO" id="GO:0005615">
    <property type="term" value="C:extracellular space"/>
    <property type="evidence" value="ECO:0007669"/>
    <property type="project" value="TreeGrafter"/>
</dbReference>
<evidence type="ECO:0000313" key="8">
    <source>
        <dbReference type="Proteomes" id="UP001187531"/>
    </source>
</evidence>
<comment type="similarity">
    <text evidence="2 4">Belongs to the AB hydrolase superfamily. Lipase family.</text>
</comment>
<sequence length="369" mass="41087">MGEAKSEGRMAWYDVAAVAFGVIGSMLQLWIQTLRTGNLPNAEFLLFPGSDGLFQVAIYDNEDYRVPFHPTQDVKFLLYTPSNRKHAFRIFVNNEMIFKASPFIRDIPVRILIHGFGQSSRKGDFPKKVRKTFMAEEADPCNLIYVDWEKSAVAPLYNTAAANTKDVGHEVSKLVYFLISNGANLSTVHIVGFSLGAHVAGFAAKHFRKKYGQMLPRITGLDPALPSFYEKGASNRLDFTDADFVDVIHTNGKSSARFVGVGIHNSIGHADFFVNGGDRQTGCRGLLDVLTACSHMRAWRYFLESVASADRFLAVPCPDNPTFKAGLCGDCDRTKRNCSVAIPMGFWTPSTARGNYYLSTKRRKPYSYT</sequence>
<organism evidence="7 8">
    <name type="scientific">Artemia franciscana</name>
    <name type="common">Brine shrimp</name>
    <name type="synonym">Artemia sanfranciscana</name>
    <dbReference type="NCBI Taxonomy" id="6661"/>
    <lineage>
        <taxon>Eukaryota</taxon>
        <taxon>Metazoa</taxon>
        <taxon>Ecdysozoa</taxon>
        <taxon>Arthropoda</taxon>
        <taxon>Crustacea</taxon>
        <taxon>Branchiopoda</taxon>
        <taxon>Anostraca</taxon>
        <taxon>Artemiidae</taxon>
        <taxon>Artemia</taxon>
    </lineage>
</organism>
<name>A0AA88LD42_ARTSF</name>
<dbReference type="SUPFAM" id="SSF53474">
    <property type="entry name" value="alpha/beta-Hydrolases"/>
    <property type="match status" value="1"/>
</dbReference>
<evidence type="ECO:0000256" key="4">
    <source>
        <dbReference type="RuleBase" id="RU004262"/>
    </source>
</evidence>
<dbReference type="InterPro" id="IPR013818">
    <property type="entry name" value="Lipase"/>
</dbReference>
<keyword evidence="5" id="KW-0812">Transmembrane</keyword>
<evidence type="ECO:0000259" key="6">
    <source>
        <dbReference type="Pfam" id="PF00151"/>
    </source>
</evidence>
<evidence type="ECO:0000256" key="1">
    <source>
        <dbReference type="ARBA" id="ARBA00004613"/>
    </source>
</evidence>
<comment type="subcellular location">
    <subcellularLocation>
        <location evidence="1">Secreted</location>
    </subcellularLocation>
</comment>
<feature type="domain" description="Lipase" evidence="6">
    <location>
        <begin position="72"/>
        <end position="366"/>
    </location>
</feature>
<accession>A0AA88LD42</accession>
<keyword evidence="5" id="KW-0472">Membrane</keyword>
<keyword evidence="3" id="KW-0964">Secreted</keyword>
<dbReference type="PANTHER" id="PTHR11610:SF173">
    <property type="entry name" value="LIPASE DOMAIN-CONTAINING PROTEIN-RELATED"/>
    <property type="match status" value="1"/>
</dbReference>
<dbReference type="InterPro" id="IPR029058">
    <property type="entry name" value="AB_hydrolase_fold"/>
</dbReference>
<proteinExistence type="inferred from homology"/>
<dbReference type="PANTHER" id="PTHR11610">
    <property type="entry name" value="LIPASE"/>
    <property type="match status" value="1"/>
</dbReference>
<dbReference type="Proteomes" id="UP001187531">
    <property type="component" value="Unassembled WGS sequence"/>
</dbReference>
<gene>
    <name evidence="7" type="ORF">QYM36_004000</name>
</gene>
<evidence type="ECO:0000256" key="2">
    <source>
        <dbReference type="ARBA" id="ARBA00010701"/>
    </source>
</evidence>
<feature type="transmembrane region" description="Helical" evidence="5">
    <location>
        <begin position="12"/>
        <end position="31"/>
    </location>
</feature>